<accession>A0A6B8RZE5</accession>
<evidence type="ECO:0000313" key="3">
    <source>
        <dbReference type="Proteomes" id="UP000426246"/>
    </source>
</evidence>
<proteinExistence type="predicted"/>
<evidence type="ECO:0000313" key="2">
    <source>
        <dbReference type="EMBL" id="QGR00189.1"/>
    </source>
</evidence>
<dbReference type="Gene3D" id="3.30.450.180">
    <property type="match status" value="1"/>
</dbReference>
<dbReference type="CDD" id="cd00093">
    <property type="entry name" value="HTH_XRE"/>
    <property type="match status" value="1"/>
</dbReference>
<dbReference type="OrthoDB" id="5346389at2"/>
<evidence type="ECO:0000259" key="1">
    <source>
        <dbReference type="PROSITE" id="PS50943"/>
    </source>
</evidence>
<dbReference type="InterPro" id="IPR010982">
    <property type="entry name" value="Lambda_DNA-bd_dom_sf"/>
</dbReference>
<dbReference type="Gene3D" id="1.10.260.40">
    <property type="entry name" value="lambda repressor-like DNA-binding domains"/>
    <property type="match status" value="1"/>
</dbReference>
<dbReference type="KEGG" id="ppsc:EHS13_20940"/>
<dbReference type="Pfam" id="PF13560">
    <property type="entry name" value="HTH_31"/>
    <property type="match status" value="1"/>
</dbReference>
<dbReference type="AlphaFoldDB" id="A0A6B8RZE5"/>
<feature type="domain" description="HTH cro/C1-type" evidence="1">
    <location>
        <begin position="38"/>
        <end position="85"/>
    </location>
</feature>
<dbReference type="SMART" id="SM00530">
    <property type="entry name" value="HTH_XRE"/>
    <property type="match status" value="1"/>
</dbReference>
<dbReference type="GO" id="GO:0003677">
    <property type="term" value="F:DNA binding"/>
    <property type="evidence" value="ECO:0007669"/>
    <property type="project" value="InterPro"/>
</dbReference>
<dbReference type="Proteomes" id="UP000426246">
    <property type="component" value="Chromosome"/>
</dbReference>
<keyword evidence="3" id="KW-1185">Reference proteome</keyword>
<dbReference type="EMBL" id="CP034235">
    <property type="protein sequence ID" value="QGR00189.1"/>
    <property type="molecule type" value="Genomic_DNA"/>
</dbReference>
<dbReference type="PANTHER" id="PTHR35010:SF3">
    <property type="entry name" value="BLL4873 PROTEIN"/>
    <property type="match status" value="1"/>
</dbReference>
<dbReference type="InterPro" id="IPR001387">
    <property type="entry name" value="Cro/C1-type_HTH"/>
</dbReference>
<reference evidence="3" key="1">
    <citation type="submission" date="2018-11" db="EMBL/GenBank/DDBJ databases">
        <title>Complete genome sequence of Paenibacillus sp. ML311-T8.</title>
        <authorList>
            <person name="Nam Y.-D."/>
            <person name="Kang J."/>
            <person name="Chung W.-H."/>
            <person name="Park Y.S."/>
        </authorList>
    </citation>
    <scope>NUCLEOTIDE SEQUENCE [LARGE SCALE GENOMIC DNA]</scope>
    <source>
        <strain evidence="3">ML311-T8</strain>
    </source>
</reference>
<sequence length="273" mass="31084">MNDNERRQALADFLRTRRAHLTPADVNLPNGSRRRTPGLRREELAQLANIGTSWYVSLEQGRDVRPSEQVLESLAVALRLSYAERRHLFVLAQPHELMITAPPEEIVTAAHLNSIHALNPHPAYIMGKRWDLLAWNKAAELVFAFSEIAPPHSRNFLWRCFTSPVLRSHSQWDKLAESLIAQFRADSARFPGDKWFSELIDDLNQSSEVFRLGWAKHDVKGIPDGHKSMNHPELGNLEFEHVTLQMPADPDQKMILYTCSPDTAIKLTTLLSS</sequence>
<protein>
    <submittedName>
        <fullName evidence="2">XRE family transcriptional regulator</fullName>
    </submittedName>
</protein>
<dbReference type="InterPro" id="IPR041413">
    <property type="entry name" value="MLTR_LBD"/>
</dbReference>
<dbReference type="SUPFAM" id="SSF47413">
    <property type="entry name" value="lambda repressor-like DNA-binding domains"/>
    <property type="match status" value="1"/>
</dbReference>
<gene>
    <name evidence="2" type="ORF">EHS13_20940</name>
</gene>
<dbReference type="PANTHER" id="PTHR35010">
    <property type="entry name" value="BLL4672 PROTEIN-RELATED"/>
    <property type="match status" value="1"/>
</dbReference>
<name>A0A6B8RZE5_9BACL</name>
<dbReference type="Pfam" id="PF17765">
    <property type="entry name" value="MLTR_LBD"/>
    <property type="match status" value="1"/>
</dbReference>
<organism evidence="2 3">
    <name type="scientific">Paenibacillus psychroresistens</name>
    <dbReference type="NCBI Taxonomy" id="1778678"/>
    <lineage>
        <taxon>Bacteria</taxon>
        <taxon>Bacillati</taxon>
        <taxon>Bacillota</taxon>
        <taxon>Bacilli</taxon>
        <taxon>Bacillales</taxon>
        <taxon>Paenibacillaceae</taxon>
        <taxon>Paenibacillus</taxon>
    </lineage>
</organism>
<dbReference type="PROSITE" id="PS50943">
    <property type="entry name" value="HTH_CROC1"/>
    <property type="match status" value="1"/>
</dbReference>